<name>A0AAD4TB26_9MAGN</name>
<comment type="caution">
    <text evidence="2">The sequence shown here is derived from an EMBL/GenBank/DDBJ whole genome shotgun (WGS) entry which is preliminary data.</text>
</comment>
<evidence type="ECO:0000313" key="2">
    <source>
        <dbReference type="EMBL" id="KAI3953639.1"/>
    </source>
</evidence>
<accession>A0AAD4TB26</accession>
<dbReference type="EMBL" id="JAJJMB010002020">
    <property type="protein sequence ID" value="KAI3953639.1"/>
    <property type="molecule type" value="Genomic_DNA"/>
</dbReference>
<reference evidence="2" key="1">
    <citation type="submission" date="2022-04" db="EMBL/GenBank/DDBJ databases">
        <title>A functionally conserved STORR gene fusion in Papaver species that diverged 16.8 million years ago.</title>
        <authorList>
            <person name="Catania T."/>
        </authorList>
    </citation>
    <scope>NUCLEOTIDE SEQUENCE</scope>
    <source>
        <strain evidence="2">S-188037</strain>
    </source>
</reference>
<dbReference type="AlphaFoldDB" id="A0AAD4TB26"/>
<evidence type="ECO:0000313" key="3">
    <source>
        <dbReference type="Proteomes" id="UP001202328"/>
    </source>
</evidence>
<proteinExistence type="predicted"/>
<gene>
    <name evidence="2" type="ORF">MKW98_017463</name>
</gene>
<feature type="compositionally biased region" description="Basic and acidic residues" evidence="1">
    <location>
        <begin position="1"/>
        <end position="13"/>
    </location>
</feature>
<feature type="region of interest" description="Disordered" evidence="1">
    <location>
        <begin position="1"/>
        <end position="20"/>
    </location>
</feature>
<organism evidence="2 3">
    <name type="scientific">Papaver atlanticum</name>
    <dbReference type="NCBI Taxonomy" id="357466"/>
    <lineage>
        <taxon>Eukaryota</taxon>
        <taxon>Viridiplantae</taxon>
        <taxon>Streptophyta</taxon>
        <taxon>Embryophyta</taxon>
        <taxon>Tracheophyta</taxon>
        <taxon>Spermatophyta</taxon>
        <taxon>Magnoliopsida</taxon>
        <taxon>Ranunculales</taxon>
        <taxon>Papaveraceae</taxon>
        <taxon>Papaveroideae</taxon>
        <taxon>Papaver</taxon>
    </lineage>
</organism>
<protein>
    <submittedName>
        <fullName evidence="2">Uncharacterized protein</fullName>
    </submittedName>
</protein>
<sequence>MRLWNQRREETGKLSRGVSSAKHSINIQGLESCSSSGQGQHMEDIEQRFIVPEHYQDYYFSKMGAYLKESRSRKAGLVLEALDQLQGEEREKMLAKLMPTSMSVNEWETFVKHVGSVEFRSKGSKCKKYGQSITSLI</sequence>
<keyword evidence="3" id="KW-1185">Reference proteome</keyword>
<dbReference type="Proteomes" id="UP001202328">
    <property type="component" value="Unassembled WGS sequence"/>
</dbReference>
<evidence type="ECO:0000256" key="1">
    <source>
        <dbReference type="SAM" id="MobiDB-lite"/>
    </source>
</evidence>